<dbReference type="PANTHER" id="PTHR43343">
    <property type="entry name" value="PEPTIDASE S12"/>
    <property type="match status" value="1"/>
</dbReference>
<keyword evidence="2 6" id="KW-0645">Protease</keyword>
<dbReference type="InterPro" id="IPR009003">
    <property type="entry name" value="Peptidase_S1_PA"/>
</dbReference>
<dbReference type="PROSITE" id="PS51257">
    <property type="entry name" value="PROKAR_LIPOPROTEIN"/>
    <property type="match status" value="1"/>
</dbReference>
<feature type="domain" description="PDZ" evidence="5">
    <location>
        <begin position="280"/>
        <end position="376"/>
    </location>
</feature>
<dbReference type="Proteomes" id="UP000199518">
    <property type="component" value="Unassembled WGS sequence"/>
</dbReference>
<comment type="similarity">
    <text evidence="1">Belongs to the peptidase S1C family.</text>
</comment>
<dbReference type="PROSITE" id="PS50106">
    <property type="entry name" value="PDZ"/>
    <property type="match status" value="1"/>
</dbReference>
<evidence type="ECO:0000256" key="2">
    <source>
        <dbReference type="ARBA" id="ARBA00022670"/>
    </source>
</evidence>
<evidence type="ECO:0000256" key="1">
    <source>
        <dbReference type="ARBA" id="ARBA00010541"/>
    </source>
</evidence>
<dbReference type="Pfam" id="PF13365">
    <property type="entry name" value="Trypsin_2"/>
    <property type="match status" value="1"/>
</dbReference>
<dbReference type="SUPFAM" id="SSF50156">
    <property type="entry name" value="PDZ domain-like"/>
    <property type="match status" value="1"/>
</dbReference>
<evidence type="ECO:0000313" key="7">
    <source>
        <dbReference type="Proteomes" id="UP000199518"/>
    </source>
</evidence>
<dbReference type="GO" id="GO:0006508">
    <property type="term" value="P:proteolysis"/>
    <property type="evidence" value="ECO:0007669"/>
    <property type="project" value="UniProtKB-KW"/>
</dbReference>
<organism evidence="6 7">
    <name type="scientific">Planctomicrobium piriforme</name>
    <dbReference type="NCBI Taxonomy" id="1576369"/>
    <lineage>
        <taxon>Bacteria</taxon>
        <taxon>Pseudomonadati</taxon>
        <taxon>Planctomycetota</taxon>
        <taxon>Planctomycetia</taxon>
        <taxon>Planctomycetales</taxon>
        <taxon>Planctomycetaceae</taxon>
        <taxon>Planctomicrobium</taxon>
    </lineage>
</organism>
<keyword evidence="4" id="KW-0732">Signal</keyword>
<dbReference type="SUPFAM" id="SSF50494">
    <property type="entry name" value="Trypsin-like serine proteases"/>
    <property type="match status" value="1"/>
</dbReference>
<evidence type="ECO:0000259" key="5">
    <source>
        <dbReference type="PROSITE" id="PS50106"/>
    </source>
</evidence>
<evidence type="ECO:0000256" key="3">
    <source>
        <dbReference type="ARBA" id="ARBA00022801"/>
    </source>
</evidence>
<dbReference type="InterPro" id="IPR051201">
    <property type="entry name" value="Chloro_Bact_Ser_Proteases"/>
</dbReference>
<dbReference type="STRING" id="1576369.SAMN05421753_10614"/>
<dbReference type="InterPro" id="IPR043504">
    <property type="entry name" value="Peptidase_S1_PA_chymotrypsin"/>
</dbReference>
<dbReference type="PRINTS" id="PR00834">
    <property type="entry name" value="PROTEASES2C"/>
</dbReference>
<dbReference type="InterPro" id="IPR001478">
    <property type="entry name" value="PDZ"/>
</dbReference>
<dbReference type="RefSeq" id="WP_245764557.1">
    <property type="nucleotide sequence ID" value="NZ_FOQD01000006.1"/>
</dbReference>
<dbReference type="Gene3D" id="2.40.10.10">
    <property type="entry name" value="Trypsin-like serine proteases"/>
    <property type="match status" value="2"/>
</dbReference>
<dbReference type="Pfam" id="PF13180">
    <property type="entry name" value="PDZ_2"/>
    <property type="match status" value="1"/>
</dbReference>
<reference evidence="7" key="1">
    <citation type="submission" date="2016-10" db="EMBL/GenBank/DDBJ databases">
        <authorList>
            <person name="Varghese N."/>
            <person name="Submissions S."/>
        </authorList>
    </citation>
    <scope>NUCLEOTIDE SEQUENCE [LARGE SCALE GENOMIC DNA]</scope>
    <source>
        <strain evidence="7">DSM 26348</strain>
    </source>
</reference>
<gene>
    <name evidence="6" type="ORF">SAMN05421753_10614</name>
</gene>
<name>A0A1I3FST1_9PLAN</name>
<dbReference type="Gene3D" id="2.30.42.10">
    <property type="match status" value="1"/>
</dbReference>
<protein>
    <submittedName>
        <fullName evidence="6">Serine protease, S1-C subfamily, contains C-terminal PDZ domain</fullName>
    </submittedName>
</protein>
<dbReference type="InterPro" id="IPR001940">
    <property type="entry name" value="Peptidase_S1C"/>
</dbReference>
<proteinExistence type="inferred from homology"/>
<evidence type="ECO:0000313" key="6">
    <source>
        <dbReference type="EMBL" id="SFI14293.1"/>
    </source>
</evidence>
<dbReference type="InterPro" id="IPR036034">
    <property type="entry name" value="PDZ_sf"/>
</dbReference>
<dbReference type="AlphaFoldDB" id="A0A1I3FST1"/>
<sequence>MRQFAVCLLAAVLGSCLALWIMDSRQSTVGQVEAQGTNSPYSFPSSSAGPMPFPAPGASFPTALYNADGLTPEEQVNVAVYENCNRSVVNISTTGVSADRFLMMQIPEEGSGSGAILDHQGHILTNFHVIERARQINVTLFNEDSLPAKLVGADPVNDIAIIKVDAKEGTLFPIPLGSSDHLQVGMRVFALGNPFGLERSMSQGIISSLNRTLEVQRNWVIKSIIQIDASINPGNSGGPLINTHGQLIGMNTAIASRVEQSAGIGFAIPVSLIRRVVPELIKHGKVIRGDVGITHVTITDKGLRVARLVPGGPAEKAGIKGPKVTRRGLLEIADSSAADVIVAVNEEPVTSAAELLGIFESKKPGDIVEISVLRKDEVVKVPVTLGGDQGGPKSAAENI</sequence>
<keyword evidence="3" id="KW-0378">Hydrolase</keyword>
<dbReference type="GO" id="GO:0004252">
    <property type="term" value="F:serine-type endopeptidase activity"/>
    <property type="evidence" value="ECO:0007669"/>
    <property type="project" value="InterPro"/>
</dbReference>
<accession>A0A1I3FST1</accession>
<keyword evidence="7" id="KW-1185">Reference proteome</keyword>
<dbReference type="PANTHER" id="PTHR43343:SF3">
    <property type="entry name" value="PROTEASE DO-LIKE 8, CHLOROPLASTIC"/>
    <property type="match status" value="1"/>
</dbReference>
<feature type="chain" id="PRO_5011504349" evidence="4">
    <location>
        <begin position="19"/>
        <end position="399"/>
    </location>
</feature>
<evidence type="ECO:0000256" key="4">
    <source>
        <dbReference type="SAM" id="SignalP"/>
    </source>
</evidence>
<feature type="signal peptide" evidence="4">
    <location>
        <begin position="1"/>
        <end position="18"/>
    </location>
</feature>
<dbReference type="EMBL" id="FOQD01000006">
    <property type="protein sequence ID" value="SFI14293.1"/>
    <property type="molecule type" value="Genomic_DNA"/>
</dbReference>